<dbReference type="GO" id="GO:0003860">
    <property type="term" value="F:3-hydroxyisobutyryl-CoA hydrolase activity"/>
    <property type="evidence" value="ECO:0007669"/>
    <property type="project" value="UniProtKB-EC"/>
</dbReference>
<keyword evidence="6" id="KW-1185">Reference proteome</keyword>
<dbReference type="GO" id="GO:0005829">
    <property type="term" value="C:cytosol"/>
    <property type="evidence" value="ECO:0007669"/>
    <property type="project" value="TreeGrafter"/>
</dbReference>
<dbReference type="STRING" id="640635.SAMN04489806_0846"/>
<dbReference type="RefSeq" id="WP_091180288.1">
    <property type="nucleotide sequence ID" value="NZ_FNRY01000001.1"/>
</dbReference>
<dbReference type="Pfam" id="PF16113">
    <property type="entry name" value="ECH_2"/>
    <property type="match status" value="1"/>
</dbReference>
<dbReference type="Proteomes" id="UP000199183">
    <property type="component" value="Unassembled WGS sequence"/>
</dbReference>
<dbReference type="EMBL" id="FNRY01000001">
    <property type="protein sequence ID" value="SEB49343.1"/>
    <property type="molecule type" value="Genomic_DNA"/>
</dbReference>
<evidence type="ECO:0000313" key="5">
    <source>
        <dbReference type="EMBL" id="SEB49343.1"/>
    </source>
</evidence>
<dbReference type="GO" id="GO:0006574">
    <property type="term" value="P:L-valine catabolic process"/>
    <property type="evidence" value="ECO:0007669"/>
    <property type="project" value="TreeGrafter"/>
</dbReference>
<dbReference type="InterPro" id="IPR045004">
    <property type="entry name" value="ECH_dom"/>
</dbReference>
<comment type="catalytic activity">
    <reaction evidence="1">
        <text>3-hydroxy-2-methylpropanoyl-CoA + H2O = 3-hydroxy-2-methylpropanoate + CoA + H(+)</text>
        <dbReference type="Rhea" id="RHEA:20888"/>
        <dbReference type="ChEBI" id="CHEBI:11805"/>
        <dbReference type="ChEBI" id="CHEBI:15377"/>
        <dbReference type="ChEBI" id="CHEBI:15378"/>
        <dbReference type="ChEBI" id="CHEBI:57287"/>
        <dbReference type="ChEBI" id="CHEBI:57340"/>
        <dbReference type="EC" id="3.1.2.4"/>
    </reaction>
</comment>
<dbReference type="Gene3D" id="3.90.226.10">
    <property type="entry name" value="2-enoyl-CoA Hydratase, Chain A, domain 1"/>
    <property type="match status" value="1"/>
</dbReference>
<dbReference type="EC" id="3.1.2.4" evidence="2"/>
<evidence type="ECO:0000259" key="4">
    <source>
        <dbReference type="Pfam" id="PF16113"/>
    </source>
</evidence>
<sequence length="338" mass="36699">MTDEPPLLVRVENGVGHLTLNRPRAINAVTHRMITGIRDALGQWRVDPRVHAVLIDGAGERGLSAGGDIRQLRENKLADRANDTRDFWRDEYTLCAVIANYPKPFIALMDGVTMGGGVGVSAHGSIRIVTERSKVAMPETRIGLAPDVGGSWLLARAPGELGTYLGLNAATMTAADAILCGFADHFVPSERLEDFRSAVLAGEDPAETVARFSADPGPAPLETEREWIDACYSAASVPEILSRLRAHGSDAARAAAAELLVLSPTSVVTTLAAIRRARERDSFRELLDQEYRVSSWLLDQPDLVEGIRARVVDKDNQPRWNPASIDDVDPREVARVVG</sequence>
<organism evidence="5 6">
    <name type="scientific">Paramicrobacterium humi</name>
    <dbReference type="NCBI Taxonomy" id="640635"/>
    <lineage>
        <taxon>Bacteria</taxon>
        <taxon>Bacillati</taxon>
        <taxon>Actinomycetota</taxon>
        <taxon>Actinomycetes</taxon>
        <taxon>Micrococcales</taxon>
        <taxon>Microbacteriaceae</taxon>
        <taxon>Paramicrobacterium</taxon>
    </lineage>
</organism>
<dbReference type="NCBIfam" id="NF004127">
    <property type="entry name" value="PRK05617.1"/>
    <property type="match status" value="1"/>
</dbReference>
<proteinExistence type="predicted"/>
<protein>
    <recommendedName>
        <fullName evidence="2">3-hydroxyisobutyryl-CoA hydrolase</fullName>
        <ecNumber evidence="2">3.1.2.4</ecNumber>
    </recommendedName>
</protein>
<feature type="domain" description="Enoyl-CoA hydratase/isomerase" evidence="4">
    <location>
        <begin position="15"/>
        <end position="336"/>
    </location>
</feature>
<evidence type="ECO:0000256" key="2">
    <source>
        <dbReference type="ARBA" id="ARBA00011915"/>
    </source>
</evidence>
<reference evidence="5 6" key="1">
    <citation type="submission" date="2016-10" db="EMBL/GenBank/DDBJ databases">
        <authorList>
            <person name="de Groot N.N."/>
        </authorList>
    </citation>
    <scope>NUCLEOTIDE SEQUENCE [LARGE SCALE GENOMIC DNA]</scope>
    <source>
        <strain evidence="5 6">DSM 21799</strain>
    </source>
</reference>
<evidence type="ECO:0000256" key="3">
    <source>
        <dbReference type="ARBA" id="ARBA00022801"/>
    </source>
</evidence>
<keyword evidence="3" id="KW-0378">Hydrolase</keyword>
<dbReference type="PANTHER" id="PTHR43176:SF3">
    <property type="entry name" value="3-HYDROXYISOBUTYRYL-COA HYDROLASE, MITOCHONDRIAL"/>
    <property type="match status" value="1"/>
</dbReference>
<dbReference type="CDD" id="cd06558">
    <property type="entry name" value="crotonase-like"/>
    <property type="match status" value="1"/>
</dbReference>
<dbReference type="InterPro" id="IPR029045">
    <property type="entry name" value="ClpP/crotonase-like_dom_sf"/>
</dbReference>
<dbReference type="InterPro" id="IPR032259">
    <property type="entry name" value="HIBYL-CoA-H"/>
</dbReference>
<dbReference type="OrthoDB" id="9790967at2"/>
<dbReference type="PANTHER" id="PTHR43176">
    <property type="entry name" value="3-HYDROXYISOBUTYRYL-COA HYDROLASE-RELATED"/>
    <property type="match status" value="1"/>
</dbReference>
<dbReference type="AlphaFoldDB" id="A0A1H4JSX9"/>
<evidence type="ECO:0000313" key="6">
    <source>
        <dbReference type="Proteomes" id="UP000199183"/>
    </source>
</evidence>
<evidence type="ECO:0000256" key="1">
    <source>
        <dbReference type="ARBA" id="ARBA00001709"/>
    </source>
</evidence>
<name>A0A1H4JSX9_9MICO</name>
<gene>
    <name evidence="5" type="ORF">SAMN04489806_0846</name>
</gene>
<dbReference type="SUPFAM" id="SSF52096">
    <property type="entry name" value="ClpP/crotonase"/>
    <property type="match status" value="1"/>
</dbReference>
<accession>A0A1H4JSX9</accession>